<evidence type="ECO:0000259" key="4">
    <source>
        <dbReference type="Pfam" id="PF08125"/>
    </source>
</evidence>
<dbReference type="Proteomes" id="UP000475249">
    <property type="component" value="Unassembled WGS sequence"/>
</dbReference>
<protein>
    <submittedName>
        <fullName evidence="5">Tagaturonate reductase</fullName>
        <ecNumber evidence="5">1.1.1.58</ecNumber>
    </submittedName>
</protein>
<reference evidence="5 6" key="1">
    <citation type="submission" date="2020-01" db="EMBL/GenBank/DDBJ databases">
        <title>Bacteria diversity of Porities sp.</title>
        <authorList>
            <person name="Wang G."/>
        </authorList>
    </citation>
    <scope>NUCLEOTIDE SEQUENCE [LARGE SCALE GENOMIC DNA]</scope>
    <source>
        <strain evidence="5 6">R33</strain>
    </source>
</reference>
<feature type="domain" description="Mannitol dehydrogenase C-terminal" evidence="4">
    <location>
        <begin position="273"/>
        <end position="468"/>
    </location>
</feature>
<dbReference type="Gene3D" id="1.10.1040.10">
    <property type="entry name" value="N-(1-d-carboxylethyl)-l-norvaline Dehydrogenase, domain 2"/>
    <property type="match status" value="1"/>
</dbReference>
<dbReference type="EMBL" id="WXYO01000004">
    <property type="protein sequence ID" value="NAS12307.1"/>
    <property type="molecule type" value="Genomic_DNA"/>
</dbReference>
<dbReference type="Pfam" id="PF08125">
    <property type="entry name" value="Mannitol_dh_C"/>
    <property type="match status" value="1"/>
</dbReference>
<feature type="domain" description="Mannitol dehydrogenase N-terminal" evidence="3">
    <location>
        <begin position="18"/>
        <end position="254"/>
    </location>
</feature>
<keyword evidence="6" id="KW-1185">Reference proteome</keyword>
<comment type="caution">
    <text evidence="5">The sequence shown here is derived from an EMBL/GenBank/DDBJ whole genome shotgun (WGS) entry which is preliminary data.</text>
</comment>
<name>A0A6L9EC92_9FLAO</name>
<gene>
    <name evidence="5" type="ORF">GTQ38_09870</name>
</gene>
<dbReference type="GO" id="GO:0005829">
    <property type="term" value="C:cytosol"/>
    <property type="evidence" value="ECO:0007669"/>
    <property type="project" value="TreeGrafter"/>
</dbReference>
<dbReference type="SUPFAM" id="SSF48179">
    <property type="entry name" value="6-phosphogluconate dehydrogenase C-terminal domain-like"/>
    <property type="match status" value="1"/>
</dbReference>
<dbReference type="EC" id="1.1.1.58" evidence="5"/>
<dbReference type="InterPro" id="IPR036291">
    <property type="entry name" value="NAD(P)-bd_dom_sf"/>
</dbReference>
<dbReference type="GO" id="GO:0019698">
    <property type="term" value="P:D-galacturonate catabolic process"/>
    <property type="evidence" value="ECO:0007669"/>
    <property type="project" value="TreeGrafter"/>
</dbReference>
<sequence length="483" mass="54916">MKALNRSTVGITEQLPLKIVQFGGGNFLRAFVDWMIQILNEQTGFNGGIALVKPTAGGDYAALRAQEGLYHLVLDGVSAGKHISDIKLISCVQKIINPYTEWDAYLDLAKEAELRFIVSNTTESGIRFNSSDLFEDHPPKEFPAKLTQLLYQRFEHFRGDPTKGCFLLPCELIVDNAEALRVLILRYADLWNLGEDFKHWINTANAFCNTLVDRIVSGYPEARASEIQSELGFEDQLLVAGEYYHSWVIQGTEEIRQELGFHQTDLNVQFADDLTPFREMKVRILNGAHTAVVPVGYLAGLRYVHEVMDHELVCGFIETLLSTEVIPTLDYPDSTTKKFMADVLDRFRNPVLEHQLMSIALNSTSKFVSRLLPTLRTYYLRKNSLPKHLVYGLAALIVFYRGEFDNKPIELKDNEQVLTFFSTSWARYESKELSGREFIHSVLANEDIWGEDLNSFEGLAELILKYLELIQAKGIKDTLENLD</sequence>
<evidence type="ECO:0000256" key="2">
    <source>
        <dbReference type="ARBA" id="ARBA00023027"/>
    </source>
</evidence>
<proteinExistence type="predicted"/>
<organism evidence="5 6">
    <name type="scientific">Poritiphilus flavus</name>
    <dbReference type="NCBI Taxonomy" id="2697053"/>
    <lineage>
        <taxon>Bacteria</taxon>
        <taxon>Pseudomonadati</taxon>
        <taxon>Bacteroidota</taxon>
        <taxon>Flavobacteriia</taxon>
        <taxon>Flavobacteriales</taxon>
        <taxon>Flavobacteriaceae</taxon>
        <taxon>Poritiphilus</taxon>
    </lineage>
</organism>
<accession>A0A6L9EC92</accession>
<dbReference type="GO" id="GO:0019592">
    <property type="term" value="P:mannitol catabolic process"/>
    <property type="evidence" value="ECO:0007669"/>
    <property type="project" value="TreeGrafter"/>
</dbReference>
<dbReference type="Gene3D" id="3.40.50.720">
    <property type="entry name" value="NAD(P)-binding Rossmann-like Domain"/>
    <property type="match status" value="1"/>
</dbReference>
<evidence type="ECO:0000259" key="3">
    <source>
        <dbReference type="Pfam" id="PF01232"/>
    </source>
</evidence>
<evidence type="ECO:0000313" key="6">
    <source>
        <dbReference type="Proteomes" id="UP000475249"/>
    </source>
</evidence>
<dbReference type="SUPFAM" id="SSF51735">
    <property type="entry name" value="NAD(P)-binding Rossmann-fold domains"/>
    <property type="match status" value="1"/>
</dbReference>
<dbReference type="Pfam" id="PF01232">
    <property type="entry name" value="Mannitol_dh"/>
    <property type="match status" value="1"/>
</dbReference>
<evidence type="ECO:0000256" key="1">
    <source>
        <dbReference type="ARBA" id="ARBA00023002"/>
    </source>
</evidence>
<dbReference type="NCBIfam" id="NF002969">
    <property type="entry name" value="PRK03643.1"/>
    <property type="match status" value="1"/>
</dbReference>
<dbReference type="InterPro" id="IPR008927">
    <property type="entry name" value="6-PGluconate_DH-like_C_sf"/>
</dbReference>
<dbReference type="InterPro" id="IPR013328">
    <property type="entry name" value="6PGD_dom2"/>
</dbReference>
<dbReference type="GO" id="GO:0009026">
    <property type="term" value="F:tagaturonate reductase activity"/>
    <property type="evidence" value="ECO:0007669"/>
    <property type="project" value="UniProtKB-EC"/>
</dbReference>
<keyword evidence="2" id="KW-0520">NAD</keyword>
<dbReference type="InterPro" id="IPR013131">
    <property type="entry name" value="Mannitol_DH_N"/>
</dbReference>
<dbReference type="RefSeq" id="WP_161435345.1">
    <property type="nucleotide sequence ID" value="NZ_WXYO01000004.1"/>
</dbReference>
<dbReference type="GO" id="GO:0008926">
    <property type="term" value="F:mannitol-1-phosphate 5-dehydrogenase activity"/>
    <property type="evidence" value="ECO:0007669"/>
    <property type="project" value="TreeGrafter"/>
</dbReference>
<dbReference type="PANTHER" id="PTHR30524:SF0">
    <property type="entry name" value="ALTRONATE OXIDOREDUCTASE-RELATED"/>
    <property type="match status" value="1"/>
</dbReference>
<dbReference type="PANTHER" id="PTHR30524">
    <property type="entry name" value="MANNITOL-1-PHOSPHATE 5-DEHYDROGENASE"/>
    <property type="match status" value="1"/>
</dbReference>
<evidence type="ECO:0000313" key="5">
    <source>
        <dbReference type="EMBL" id="NAS12307.1"/>
    </source>
</evidence>
<dbReference type="InterPro" id="IPR013118">
    <property type="entry name" value="Mannitol_DH_C"/>
</dbReference>
<keyword evidence="1 5" id="KW-0560">Oxidoreductase</keyword>
<dbReference type="AlphaFoldDB" id="A0A6L9EC92"/>